<evidence type="ECO:0008006" key="2">
    <source>
        <dbReference type="Google" id="ProtNLM"/>
    </source>
</evidence>
<proteinExistence type="predicted"/>
<name>A0A0F9H5V3_9ZZZZ</name>
<dbReference type="AlphaFoldDB" id="A0A0F9H5V3"/>
<reference evidence="1" key="1">
    <citation type="journal article" date="2015" name="Nature">
        <title>Complex archaea that bridge the gap between prokaryotes and eukaryotes.</title>
        <authorList>
            <person name="Spang A."/>
            <person name="Saw J.H."/>
            <person name="Jorgensen S.L."/>
            <person name="Zaremba-Niedzwiedzka K."/>
            <person name="Martijn J."/>
            <person name="Lind A.E."/>
            <person name="van Eijk R."/>
            <person name="Schleper C."/>
            <person name="Guy L."/>
            <person name="Ettema T.J."/>
        </authorList>
    </citation>
    <scope>NUCLEOTIDE SEQUENCE</scope>
</reference>
<organism evidence="1">
    <name type="scientific">marine sediment metagenome</name>
    <dbReference type="NCBI Taxonomy" id="412755"/>
    <lineage>
        <taxon>unclassified sequences</taxon>
        <taxon>metagenomes</taxon>
        <taxon>ecological metagenomes</taxon>
    </lineage>
</organism>
<gene>
    <name evidence="1" type="ORF">LCGC14_1825510</name>
</gene>
<protein>
    <recommendedName>
        <fullName evidence="2">Signal transduction histidine kinase dimerisation/phosphoacceptor domain-containing protein</fullName>
    </recommendedName>
</protein>
<comment type="caution">
    <text evidence="1">The sequence shown here is derived from an EMBL/GenBank/DDBJ whole genome shotgun (WGS) entry which is preliminary data.</text>
</comment>
<dbReference type="EMBL" id="LAZR01017950">
    <property type="protein sequence ID" value="KKL98326.1"/>
    <property type="molecule type" value="Genomic_DNA"/>
</dbReference>
<sequence length="78" mass="8829">MNKEQMAHEIQGLVGKLMVLEVEAWELEEGSEHTRDILRSTFQTTRDMLCIVGRMVEPPLEGVPLTGERRGRGRVSPP</sequence>
<evidence type="ECO:0000313" key="1">
    <source>
        <dbReference type="EMBL" id="KKL98326.1"/>
    </source>
</evidence>
<accession>A0A0F9H5V3</accession>